<dbReference type="GO" id="GO:0005886">
    <property type="term" value="C:plasma membrane"/>
    <property type="evidence" value="ECO:0007669"/>
    <property type="project" value="UniProtKB-SubCell"/>
</dbReference>
<comment type="caution">
    <text evidence="11">The sequence shown here is derived from an EMBL/GenBank/DDBJ whole genome shotgun (WGS) entry which is preliminary data.</text>
</comment>
<dbReference type="InterPro" id="IPR038665">
    <property type="entry name" value="Voltage-dep_anion_channel_sf"/>
</dbReference>
<proteinExistence type="inferred from homology"/>
<accession>A0A9D5D6N1</accession>
<dbReference type="EMBL" id="JAGGNH010000001">
    <property type="protein sequence ID" value="KAJ0986286.1"/>
    <property type="molecule type" value="Genomic_DNA"/>
</dbReference>
<feature type="transmembrane region" description="Helical" evidence="10">
    <location>
        <begin position="151"/>
        <end position="170"/>
    </location>
</feature>
<evidence type="ECO:0000313" key="12">
    <source>
        <dbReference type="Proteomes" id="UP001085076"/>
    </source>
</evidence>
<comment type="subcellular location">
    <subcellularLocation>
        <location evidence="2">Cell membrane</location>
    </subcellularLocation>
    <subcellularLocation>
        <location evidence="1">Endomembrane system</location>
        <topology evidence="1">Multi-pass membrane protein</topology>
    </subcellularLocation>
</comment>
<dbReference type="CDD" id="cd09323">
    <property type="entry name" value="TDT_SLAC1_like"/>
    <property type="match status" value="1"/>
</dbReference>
<dbReference type="GO" id="GO:0008308">
    <property type="term" value="F:voltage-gated monoatomic anion channel activity"/>
    <property type="evidence" value="ECO:0007669"/>
    <property type="project" value="InterPro"/>
</dbReference>
<dbReference type="GO" id="GO:0006873">
    <property type="term" value="P:intracellular monoatomic ion homeostasis"/>
    <property type="evidence" value="ECO:0007669"/>
    <property type="project" value="InterPro"/>
</dbReference>
<protein>
    <submittedName>
        <fullName evidence="11">Uncharacterized protein</fullName>
    </submittedName>
</protein>
<feature type="transmembrane region" description="Helical" evidence="10">
    <location>
        <begin position="191"/>
        <end position="210"/>
    </location>
</feature>
<keyword evidence="7 10" id="KW-1133">Transmembrane helix</keyword>
<evidence type="ECO:0000256" key="9">
    <source>
        <dbReference type="ARBA" id="ARBA00023136"/>
    </source>
</evidence>
<dbReference type="GO" id="GO:0012505">
    <property type="term" value="C:endomembrane system"/>
    <property type="evidence" value="ECO:0007669"/>
    <property type="project" value="UniProtKB-SubCell"/>
</dbReference>
<feature type="transmembrane region" description="Helical" evidence="10">
    <location>
        <begin position="109"/>
        <end position="131"/>
    </location>
</feature>
<evidence type="ECO:0000256" key="1">
    <source>
        <dbReference type="ARBA" id="ARBA00004127"/>
    </source>
</evidence>
<evidence type="ECO:0000256" key="7">
    <source>
        <dbReference type="ARBA" id="ARBA00022989"/>
    </source>
</evidence>
<dbReference type="AlphaFoldDB" id="A0A9D5D6N1"/>
<evidence type="ECO:0000256" key="4">
    <source>
        <dbReference type="ARBA" id="ARBA00022448"/>
    </source>
</evidence>
<evidence type="ECO:0000256" key="3">
    <source>
        <dbReference type="ARBA" id="ARBA00007808"/>
    </source>
</evidence>
<reference evidence="11" key="1">
    <citation type="submission" date="2021-03" db="EMBL/GenBank/DDBJ databases">
        <authorList>
            <person name="Li Z."/>
            <person name="Yang C."/>
        </authorList>
    </citation>
    <scope>NUCLEOTIDE SEQUENCE</scope>
    <source>
        <strain evidence="11">Dzin_1.0</strain>
        <tissue evidence="11">Leaf</tissue>
    </source>
</reference>
<dbReference type="InterPro" id="IPR004695">
    <property type="entry name" value="SLAC1/Mae1/Ssu1/TehA"/>
</dbReference>
<dbReference type="OrthoDB" id="1099at2759"/>
<feature type="transmembrane region" description="Helical" evidence="10">
    <location>
        <begin position="335"/>
        <end position="353"/>
    </location>
</feature>
<dbReference type="PANTHER" id="PTHR31269">
    <property type="entry name" value="S-TYPE ANION CHANNEL SLAH3"/>
    <property type="match status" value="1"/>
</dbReference>
<name>A0A9D5D6N1_9LILI</name>
<evidence type="ECO:0000256" key="10">
    <source>
        <dbReference type="SAM" id="Phobius"/>
    </source>
</evidence>
<dbReference type="Proteomes" id="UP001085076">
    <property type="component" value="Miscellaneous, Linkage group lg01"/>
</dbReference>
<dbReference type="InterPro" id="IPR030183">
    <property type="entry name" value="SLAC/SLAH"/>
</dbReference>
<evidence type="ECO:0000256" key="8">
    <source>
        <dbReference type="ARBA" id="ARBA00023065"/>
    </source>
</evidence>
<reference evidence="11" key="2">
    <citation type="journal article" date="2022" name="Hortic Res">
        <title>The genome of Dioscorea zingiberensis sheds light on the biosynthesis, origin and evolution of the medicinally important diosgenin saponins.</title>
        <authorList>
            <person name="Li Y."/>
            <person name="Tan C."/>
            <person name="Li Z."/>
            <person name="Guo J."/>
            <person name="Li S."/>
            <person name="Chen X."/>
            <person name="Wang C."/>
            <person name="Dai X."/>
            <person name="Yang H."/>
            <person name="Song W."/>
            <person name="Hou L."/>
            <person name="Xu J."/>
            <person name="Tong Z."/>
            <person name="Xu A."/>
            <person name="Yuan X."/>
            <person name="Wang W."/>
            <person name="Yang Q."/>
            <person name="Chen L."/>
            <person name="Sun Z."/>
            <person name="Wang K."/>
            <person name="Pan B."/>
            <person name="Chen J."/>
            <person name="Bao Y."/>
            <person name="Liu F."/>
            <person name="Qi X."/>
            <person name="Gang D.R."/>
            <person name="Wen J."/>
            <person name="Li J."/>
        </authorList>
    </citation>
    <scope>NUCLEOTIDE SEQUENCE</scope>
    <source>
        <strain evidence="11">Dzin_1.0</strain>
    </source>
</reference>
<evidence type="ECO:0000256" key="5">
    <source>
        <dbReference type="ARBA" id="ARBA00022475"/>
    </source>
</evidence>
<feature type="transmembrane region" description="Helical" evidence="10">
    <location>
        <begin position="278"/>
        <end position="296"/>
    </location>
</feature>
<evidence type="ECO:0000256" key="2">
    <source>
        <dbReference type="ARBA" id="ARBA00004236"/>
    </source>
</evidence>
<gene>
    <name evidence="11" type="ORF">J5N97_004642</name>
</gene>
<evidence type="ECO:0000256" key="6">
    <source>
        <dbReference type="ARBA" id="ARBA00022692"/>
    </source>
</evidence>
<evidence type="ECO:0000313" key="11">
    <source>
        <dbReference type="EMBL" id="KAJ0986286.1"/>
    </source>
</evidence>
<comment type="similarity">
    <text evidence="3">Belongs to the SLAC1 S-type anion channel family.</text>
</comment>
<feature type="transmembrane region" description="Helical" evidence="10">
    <location>
        <begin position="308"/>
        <end position="329"/>
    </location>
</feature>
<dbReference type="Gene3D" id="1.50.10.150">
    <property type="entry name" value="Voltage-dependent anion channel"/>
    <property type="match status" value="1"/>
</dbReference>
<keyword evidence="4" id="KW-0813">Transport</keyword>
<feature type="transmembrane region" description="Helical" evidence="10">
    <location>
        <begin position="216"/>
        <end position="234"/>
    </location>
</feature>
<keyword evidence="5" id="KW-1003">Cell membrane</keyword>
<feature type="transmembrane region" description="Helical" evidence="10">
    <location>
        <begin position="396"/>
        <end position="422"/>
    </location>
</feature>
<dbReference type="Pfam" id="PF03595">
    <property type="entry name" value="SLAC1"/>
    <property type="match status" value="1"/>
</dbReference>
<sequence>MESSSSLTPGAKESYCPLTTSKSYQPTIFVHTMNNPNKQASFHKLFFFLVLQFIKPKIPEFGMSSLVQSTESYSSIRTSALVSPSGFHAEQSHGTDGKFVSSKDETWPFLLRFPVSSFGMCLGVNSQAILWKTLAIVPSMKFLHVSLTVNFILWCISLVLTSTVFLIYILKIIYHFEAVRKEYHHPIRINFFFAPWLACLFLALGVPPSITENLHAALWYALMAPILCLELKIYGQWIYGGRCRLSKGANPTSHLSVVGNFIGALLGASMGLKEGAIFFFAVGLAHYSVLFITLFQRLPTNDPLPKELHPVFFLFVVPPSVACIAWAKIQGHFDYVSRVSYFIALFLYVCLAVRIKLFRGYRFSLAWWAYTFPLTGAPIATIWYSNEVENVLTRTLSVALSSISTFALTAVFVSTLIHGFVLHDLFPNDIPIGRTDHMKRSKSSKKLSQLKSLMFSL</sequence>
<feature type="transmembrane region" description="Helical" evidence="10">
    <location>
        <begin position="365"/>
        <end position="384"/>
    </location>
</feature>
<keyword evidence="12" id="KW-1185">Reference proteome</keyword>
<organism evidence="11 12">
    <name type="scientific">Dioscorea zingiberensis</name>
    <dbReference type="NCBI Taxonomy" id="325984"/>
    <lineage>
        <taxon>Eukaryota</taxon>
        <taxon>Viridiplantae</taxon>
        <taxon>Streptophyta</taxon>
        <taxon>Embryophyta</taxon>
        <taxon>Tracheophyta</taxon>
        <taxon>Spermatophyta</taxon>
        <taxon>Magnoliopsida</taxon>
        <taxon>Liliopsida</taxon>
        <taxon>Dioscoreales</taxon>
        <taxon>Dioscoreaceae</taxon>
        <taxon>Dioscorea</taxon>
    </lineage>
</organism>
<dbReference type="PANTHER" id="PTHR31269:SF2">
    <property type="entry name" value="S-TYPE ANION CHANNEL SLAH3"/>
    <property type="match status" value="1"/>
</dbReference>
<keyword evidence="8" id="KW-0406">Ion transport</keyword>
<keyword evidence="6 10" id="KW-0812">Transmembrane</keyword>
<keyword evidence="9 10" id="KW-0472">Membrane</keyword>